<dbReference type="Proteomes" id="UP000030652">
    <property type="component" value="Unassembled WGS sequence"/>
</dbReference>
<organism evidence="7 8">
    <name type="scientific">Candidatus Scalindua brodae</name>
    <dbReference type="NCBI Taxonomy" id="237368"/>
    <lineage>
        <taxon>Bacteria</taxon>
        <taxon>Pseudomonadati</taxon>
        <taxon>Planctomycetota</taxon>
        <taxon>Candidatus Brocadiia</taxon>
        <taxon>Candidatus Brocadiales</taxon>
        <taxon>Candidatus Scalinduaceae</taxon>
        <taxon>Candidatus Scalindua</taxon>
    </lineage>
</organism>
<dbReference type="InterPro" id="IPR005899">
    <property type="entry name" value="Na_pump_deCOase"/>
</dbReference>
<evidence type="ECO:0000256" key="1">
    <source>
        <dbReference type="ARBA" id="ARBA00004236"/>
    </source>
</evidence>
<keyword evidence="4 6" id="KW-1133">Transmembrane helix</keyword>
<proteinExistence type="predicted"/>
<keyword evidence="5 6" id="KW-0472">Membrane</keyword>
<dbReference type="Pfam" id="PF04277">
    <property type="entry name" value="OAD_gamma"/>
    <property type="match status" value="1"/>
</dbReference>
<dbReference type="EC" id="4.1.1.3" evidence="7"/>
<name>A0A0B0EMV8_9BACT</name>
<protein>
    <submittedName>
        <fullName evidence="7">Oxaloacetate decarboxylase gamma chain</fullName>
        <ecNumber evidence="7">4.1.1.3</ecNumber>
    </submittedName>
</protein>
<evidence type="ECO:0000313" key="7">
    <source>
        <dbReference type="EMBL" id="KHE92488.1"/>
    </source>
</evidence>
<keyword evidence="3 6" id="KW-0812">Transmembrane</keyword>
<gene>
    <name evidence="7" type="primary">oadG_1</name>
    <name evidence="7" type="ORF">SCABRO_01761</name>
</gene>
<dbReference type="EMBL" id="JRYO01000125">
    <property type="protein sequence ID" value="KHE92488.1"/>
    <property type="molecule type" value="Genomic_DNA"/>
</dbReference>
<dbReference type="eggNOG" id="ENOG5033FCY">
    <property type="taxonomic scope" value="Bacteria"/>
</dbReference>
<accession>A0A0B0EMV8</accession>
<keyword evidence="7" id="KW-0456">Lyase</keyword>
<feature type="transmembrane region" description="Helical" evidence="6">
    <location>
        <begin position="6"/>
        <end position="30"/>
    </location>
</feature>
<comment type="caution">
    <text evidence="7">The sequence shown here is derived from an EMBL/GenBank/DDBJ whole genome shotgun (WGS) entry which is preliminary data.</text>
</comment>
<evidence type="ECO:0000256" key="4">
    <source>
        <dbReference type="ARBA" id="ARBA00022989"/>
    </source>
</evidence>
<sequence>MIGNAIMLMFIGMGIVFIFLVLLNIAISLLERLTRAHRRKEESDIVDAELARKKKKIRKSVWAGDNSVQTAVISAAVHAYRNA</sequence>
<dbReference type="GO" id="GO:0036376">
    <property type="term" value="P:sodium ion export across plasma membrane"/>
    <property type="evidence" value="ECO:0007669"/>
    <property type="project" value="InterPro"/>
</dbReference>
<dbReference type="GO" id="GO:0016829">
    <property type="term" value="F:lyase activity"/>
    <property type="evidence" value="ECO:0007669"/>
    <property type="project" value="UniProtKB-KW"/>
</dbReference>
<evidence type="ECO:0000256" key="2">
    <source>
        <dbReference type="ARBA" id="ARBA00022475"/>
    </source>
</evidence>
<evidence type="ECO:0000256" key="5">
    <source>
        <dbReference type="ARBA" id="ARBA00023136"/>
    </source>
</evidence>
<comment type="subcellular location">
    <subcellularLocation>
        <location evidence="1">Cell membrane</location>
    </subcellularLocation>
</comment>
<evidence type="ECO:0000256" key="3">
    <source>
        <dbReference type="ARBA" id="ARBA00022692"/>
    </source>
</evidence>
<keyword evidence="2" id="KW-1003">Cell membrane</keyword>
<dbReference type="GO" id="GO:0005886">
    <property type="term" value="C:plasma membrane"/>
    <property type="evidence" value="ECO:0007669"/>
    <property type="project" value="UniProtKB-SubCell"/>
</dbReference>
<dbReference type="NCBIfam" id="TIGR01195">
    <property type="entry name" value="oadG_fam"/>
    <property type="match status" value="1"/>
</dbReference>
<dbReference type="GO" id="GO:0015081">
    <property type="term" value="F:sodium ion transmembrane transporter activity"/>
    <property type="evidence" value="ECO:0007669"/>
    <property type="project" value="InterPro"/>
</dbReference>
<dbReference type="AlphaFoldDB" id="A0A0B0EMV8"/>
<evidence type="ECO:0000313" key="8">
    <source>
        <dbReference type="Proteomes" id="UP000030652"/>
    </source>
</evidence>
<reference evidence="7 8" key="1">
    <citation type="submission" date="2014-10" db="EMBL/GenBank/DDBJ databases">
        <title>Draft genome of anammox bacterium scalindua brodae, obtained using differential coverage binning of sequence data from two enrichment reactors.</title>
        <authorList>
            <person name="Speth D.R."/>
            <person name="Russ L."/>
            <person name="Kartal B."/>
            <person name="Op den Camp H.J."/>
            <person name="Dutilh B.E."/>
            <person name="Jetten M.S."/>
        </authorList>
    </citation>
    <scope>NUCLEOTIDE SEQUENCE [LARGE SCALE GENOMIC DNA]</scope>
    <source>
        <strain evidence="7">RU1</strain>
    </source>
</reference>
<evidence type="ECO:0000256" key="6">
    <source>
        <dbReference type="SAM" id="Phobius"/>
    </source>
</evidence>